<evidence type="ECO:0000313" key="1">
    <source>
        <dbReference type="EMBL" id="SDE23583.1"/>
    </source>
</evidence>
<organism evidence="1 2">
    <name type="scientific">Pricia antarctica</name>
    <dbReference type="NCBI Taxonomy" id="641691"/>
    <lineage>
        <taxon>Bacteria</taxon>
        <taxon>Pseudomonadati</taxon>
        <taxon>Bacteroidota</taxon>
        <taxon>Flavobacteriia</taxon>
        <taxon>Flavobacteriales</taxon>
        <taxon>Flavobacteriaceae</taxon>
        <taxon>Pricia</taxon>
    </lineage>
</organism>
<protein>
    <submittedName>
        <fullName evidence="1">Uncharacterized protein</fullName>
    </submittedName>
</protein>
<keyword evidence="2" id="KW-1185">Reference proteome</keyword>
<dbReference type="EMBL" id="FNAO01000004">
    <property type="protein sequence ID" value="SDE23583.1"/>
    <property type="molecule type" value="Genomic_DNA"/>
</dbReference>
<proteinExistence type="predicted"/>
<dbReference type="AlphaFoldDB" id="A0A1G7B993"/>
<reference evidence="1 2" key="1">
    <citation type="submission" date="2016-10" db="EMBL/GenBank/DDBJ databases">
        <authorList>
            <person name="de Groot N.N."/>
        </authorList>
    </citation>
    <scope>NUCLEOTIDE SEQUENCE [LARGE SCALE GENOMIC DNA]</scope>
    <source>
        <strain evidence="1 2">DSM 23421</strain>
    </source>
</reference>
<name>A0A1G7B993_9FLAO</name>
<accession>A0A1G7B993</accession>
<sequence>MSKCPYILYGAIKMPLNPRKPANKKHPKFPEVLLIRFKMRDIVLGWINLAYVLA</sequence>
<gene>
    <name evidence="1" type="ORF">SAMN05421636_10459</name>
</gene>
<dbReference type="Proteomes" id="UP000199109">
    <property type="component" value="Unassembled WGS sequence"/>
</dbReference>
<evidence type="ECO:0000313" key="2">
    <source>
        <dbReference type="Proteomes" id="UP000199109"/>
    </source>
</evidence>